<feature type="compositionally biased region" description="Low complexity" evidence="1">
    <location>
        <begin position="458"/>
        <end position="471"/>
    </location>
</feature>
<feature type="compositionally biased region" description="Low complexity" evidence="1">
    <location>
        <begin position="30"/>
        <end position="39"/>
    </location>
</feature>
<feature type="compositionally biased region" description="Low complexity" evidence="1">
    <location>
        <begin position="490"/>
        <end position="513"/>
    </location>
</feature>
<feature type="region of interest" description="Disordered" evidence="1">
    <location>
        <begin position="1"/>
        <end position="192"/>
    </location>
</feature>
<evidence type="ECO:0000256" key="1">
    <source>
        <dbReference type="SAM" id="MobiDB-lite"/>
    </source>
</evidence>
<evidence type="ECO:0000313" key="3">
    <source>
        <dbReference type="Proteomes" id="UP001244011"/>
    </source>
</evidence>
<keyword evidence="3" id="KW-1185">Reference proteome</keyword>
<evidence type="ECO:0000313" key="2">
    <source>
        <dbReference type="EMBL" id="KAK1766425.1"/>
    </source>
</evidence>
<feature type="compositionally biased region" description="Polar residues" evidence="1">
    <location>
        <begin position="54"/>
        <end position="65"/>
    </location>
</feature>
<feature type="compositionally biased region" description="Basic and acidic residues" evidence="1">
    <location>
        <begin position="596"/>
        <end position="606"/>
    </location>
</feature>
<feature type="compositionally biased region" description="Low complexity" evidence="1">
    <location>
        <begin position="533"/>
        <end position="553"/>
    </location>
</feature>
<dbReference type="AlphaFoldDB" id="A0AAJ0FMS0"/>
<dbReference type="GeneID" id="85311306"/>
<feature type="compositionally biased region" description="Low complexity" evidence="1">
    <location>
        <begin position="397"/>
        <end position="413"/>
    </location>
</feature>
<gene>
    <name evidence="2" type="ORF">QBC33DRAFT_541014</name>
</gene>
<feature type="compositionally biased region" description="Low complexity" evidence="1">
    <location>
        <begin position="319"/>
        <end position="332"/>
    </location>
</feature>
<dbReference type="Proteomes" id="UP001244011">
    <property type="component" value="Unassembled WGS sequence"/>
</dbReference>
<feature type="region of interest" description="Disordered" evidence="1">
    <location>
        <begin position="209"/>
        <end position="648"/>
    </location>
</feature>
<dbReference type="RefSeq" id="XP_060282638.1">
    <property type="nucleotide sequence ID" value="XM_060428119.1"/>
</dbReference>
<dbReference type="EMBL" id="MU839011">
    <property type="protein sequence ID" value="KAK1766425.1"/>
    <property type="molecule type" value="Genomic_DNA"/>
</dbReference>
<proteinExistence type="predicted"/>
<name>A0AAJ0FMS0_9PEZI</name>
<reference evidence="2" key="1">
    <citation type="submission" date="2023-06" db="EMBL/GenBank/DDBJ databases">
        <title>Genome-scale phylogeny and comparative genomics of the fungal order Sordariales.</title>
        <authorList>
            <consortium name="Lawrence Berkeley National Laboratory"/>
            <person name="Hensen N."/>
            <person name="Bonometti L."/>
            <person name="Westerberg I."/>
            <person name="Brannstrom I.O."/>
            <person name="Guillou S."/>
            <person name="Cros-Aarteil S."/>
            <person name="Calhoun S."/>
            <person name="Haridas S."/>
            <person name="Kuo A."/>
            <person name="Mondo S."/>
            <person name="Pangilinan J."/>
            <person name="Riley R."/>
            <person name="Labutti K."/>
            <person name="Andreopoulos B."/>
            <person name="Lipzen A."/>
            <person name="Chen C."/>
            <person name="Yanf M."/>
            <person name="Daum C."/>
            <person name="Ng V."/>
            <person name="Clum A."/>
            <person name="Steindorff A."/>
            <person name="Ohm R."/>
            <person name="Martin F."/>
            <person name="Silar P."/>
            <person name="Natvig D."/>
            <person name="Lalanne C."/>
            <person name="Gautier V."/>
            <person name="Ament-Velasquez S.L."/>
            <person name="Kruys A."/>
            <person name="Hutchinson M.I."/>
            <person name="Powell A.J."/>
            <person name="Barry K."/>
            <person name="Miller A.N."/>
            <person name="Grigoriev I.V."/>
            <person name="Debuchy R."/>
            <person name="Gladieux P."/>
            <person name="Thoren M.H."/>
            <person name="Johannesson H."/>
        </authorList>
    </citation>
    <scope>NUCLEOTIDE SEQUENCE</scope>
    <source>
        <strain evidence="2">8032-3</strain>
    </source>
</reference>
<feature type="compositionally biased region" description="Polar residues" evidence="1">
    <location>
        <begin position="227"/>
        <end position="251"/>
    </location>
</feature>
<sequence length="710" mass="72544">MPETPFGSNNPFRRKAPGSGAPPPPGQPGAPGSSPLPASVDLSGPPAPLPSSDYFRSQLQALPHSSQPPPSTSFQKPKVVKKVRVQSPPPSSPESSSSAPDTYPLGGKGEEESSTSSDEGEEEEEEGEDPFKGAPSPLSLSEEGQIGQIGTPPLSSHRPPANPFQKTLEDRGQNPTYRPQLENPSSGGKGSLDVEAFRKLLLTGLGAATGTAAGPQTANPPAPTGDGASTTDASSISRQSVFETTHPQETPRTSHENSDPGDDDQLGLVSEPLAKTQPAPSTLRKKPRPPSSRHGKLIGVDLNQSNRNAGQVPGGILQPSSPSRAGPSSSPGTSPPKQRPSTPSDVNKPLPPAPARSSLDEDPESIFDKEAAGKVPEPIPDPDAAVLPPPRPPTPPNASNSTSAATLPQASRKPAPPPRRNPHARIESKASIAARPNATMTAVAPSGDEPDTARRSSVDSTRSRSSSLRVSIHAPVPPPPRRPNHGSRQSASFTSPSALSFSSIASSNSATSPTLPDLELSSPHPRHGNIADAVSSAPSASTPSAAAGTGTAVLTNSTSSHGHGPTKLSPPPPPPARNQSVRSSGRPASVSSFDATSRRVGREKDGGAAGSGSIPPPPPPPKRSRGGSRDGADGPGRRTSVDGVRVLGGAVVEEPGVEVVREEGEAGAEEAADHSAANDILADLDALQREVDALRGRYEQPGAGGGEVGS</sequence>
<organism evidence="2 3">
    <name type="scientific">Phialemonium atrogriseum</name>
    <dbReference type="NCBI Taxonomy" id="1093897"/>
    <lineage>
        <taxon>Eukaryota</taxon>
        <taxon>Fungi</taxon>
        <taxon>Dikarya</taxon>
        <taxon>Ascomycota</taxon>
        <taxon>Pezizomycotina</taxon>
        <taxon>Sordariomycetes</taxon>
        <taxon>Sordariomycetidae</taxon>
        <taxon>Cephalothecales</taxon>
        <taxon>Cephalothecaceae</taxon>
        <taxon>Phialemonium</taxon>
    </lineage>
</organism>
<feature type="compositionally biased region" description="Basic residues" evidence="1">
    <location>
        <begin position="283"/>
        <end position="296"/>
    </location>
</feature>
<comment type="caution">
    <text evidence="2">The sequence shown here is derived from an EMBL/GenBank/DDBJ whole genome shotgun (WGS) entry which is preliminary data.</text>
</comment>
<protein>
    <submittedName>
        <fullName evidence="2">Uncharacterized protein</fullName>
    </submittedName>
</protein>
<feature type="compositionally biased region" description="Pro residues" evidence="1">
    <location>
        <begin position="377"/>
        <end position="396"/>
    </location>
</feature>
<feature type="compositionally biased region" description="Acidic residues" evidence="1">
    <location>
        <begin position="118"/>
        <end position="128"/>
    </location>
</feature>
<accession>A0AAJ0FMS0</accession>
<feature type="compositionally biased region" description="Polar residues" evidence="1">
    <location>
        <begin position="173"/>
        <end position="186"/>
    </location>
</feature>
<feature type="compositionally biased region" description="Basic and acidic residues" evidence="1">
    <location>
        <begin position="627"/>
        <end position="640"/>
    </location>
</feature>
<feature type="compositionally biased region" description="Polar residues" evidence="1">
    <location>
        <begin position="1"/>
        <end position="11"/>
    </location>
</feature>